<feature type="compositionally biased region" description="Polar residues" evidence="1">
    <location>
        <begin position="564"/>
        <end position="594"/>
    </location>
</feature>
<dbReference type="SUPFAM" id="SSF52047">
    <property type="entry name" value="RNI-like"/>
    <property type="match status" value="1"/>
</dbReference>
<dbReference type="OrthoDB" id="5395390at2759"/>
<dbReference type="InterPro" id="IPR032675">
    <property type="entry name" value="LRR_dom_sf"/>
</dbReference>
<dbReference type="Proteomes" id="UP000007304">
    <property type="component" value="Unassembled WGS sequence"/>
</dbReference>
<reference evidence="2" key="1">
    <citation type="submission" date="2011-07" db="EMBL/GenBank/DDBJ databases">
        <title>The Genome Sequence of Exophiala (Wangiella) dermatitidis NIH/UT8656.</title>
        <authorList>
            <consortium name="The Broad Institute Genome Sequencing Platform"/>
            <person name="Cuomo C."/>
            <person name="Wang Z."/>
            <person name="Hunicke-Smith S."/>
            <person name="Szanislo P.J."/>
            <person name="Earl A."/>
            <person name="Young S.K."/>
            <person name="Zeng Q."/>
            <person name="Gargeya S."/>
            <person name="Fitzgerald M."/>
            <person name="Haas B."/>
            <person name="Abouelleil A."/>
            <person name="Alvarado L."/>
            <person name="Arachchi H.M."/>
            <person name="Berlin A."/>
            <person name="Brown A."/>
            <person name="Chapman S.B."/>
            <person name="Chen Z."/>
            <person name="Dunbar C."/>
            <person name="Freedman E."/>
            <person name="Gearin G."/>
            <person name="Gellesch M."/>
            <person name="Goldberg J."/>
            <person name="Griggs A."/>
            <person name="Gujja S."/>
            <person name="Heiman D."/>
            <person name="Howarth C."/>
            <person name="Larson L."/>
            <person name="Lui A."/>
            <person name="MacDonald P.J.P."/>
            <person name="Montmayeur A."/>
            <person name="Murphy C."/>
            <person name="Neiman D."/>
            <person name="Pearson M."/>
            <person name="Priest M."/>
            <person name="Roberts A."/>
            <person name="Saif S."/>
            <person name="Shea T."/>
            <person name="Shenoy N."/>
            <person name="Sisk P."/>
            <person name="Stolte C."/>
            <person name="Sykes S."/>
            <person name="Wortman J."/>
            <person name="Nusbaum C."/>
            <person name="Birren B."/>
        </authorList>
    </citation>
    <scope>NUCLEOTIDE SEQUENCE</scope>
    <source>
        <strain evidence="2">NIH/UT8656</strain>
    </source>
</reference>
<feature type="compositionally biased region" description="Basic residues" evidence="1">
    <location>
        <begin position="1"/>
        <end position="14"/>
    </location>
</feature>
<evidence type="ECO:0000256" key="1">
    <source>
        <dbReference type="SAM" id="MobiDB-lite"/>
    </source>
</evidence>
<dbReference type="InParanoid" id="H6BUA9"/>
<dbReference type="VEuPathDB" id="FungiDB:HMPREF1120_03002"/>
<evidence type="ECO:0000313" key="3">
    <source>
        <dbReference type="Proteomes" id="UP000007304"/>
    </source>
</evidence>
<keyword evidence="3" id="KW-1185">Reference proteome</keyword>
<sequence length="650" mass="72507">MSSTHRSSRPRRAPLARYTNDDSDSGDLGASEHRSRPSRSVRRVQTYRESSDNSSDESSTAISEASSEEVLCTRGTKSRPAPRRQSLDMKSRKRKQPSRTTPAAASSFNSYKRRKVQATESHSKLATAKPTPSTPLLSSPQRVPPWQQLPYHVLVSIMKYAAFPLYEKASRSNGSINWLCSTSLLCRSFHDACMAALLYSPPLYPAWRASGLLRLLESSPMALTREYGKRIHHLDIEVKHLLCKKSGISLDTLLCHTPLLQGIRLYSNEDDFNTLIWAQPTAQRLHWTYPAEMFDRLNTGGIMLKSFEWNGRFSTAMEALETAMNVHSSASFARLRHLSFLNLTLAEKADDADLAKAHSLLAAALRHSSELKSLAFRNCALLDEVAATALPLNLEHLELSHCPSLTSEALEHYLRLGGGSLRTLKLFGNQSMSLGFMAGLQELCPRLRGLEVDMLYVDPTSYRDRDPLYDELLPNGPPTWPTELVTISVENLRQLSAADAEAFLTSLVNSSEHLPFLRKLNIKAILKGSSWRDRAKLRKTWLPKLQTVFLSSAEPSSVASEPSNTTAQRQSSRIANSQLRKSSVDAQADDSVTGTGKPVQPRCEVVNLVLSDQRPSQDQFQEADFLDDEPDDDADWNGRDTEMDSAGYAW</sequence>
<organism evidence="2 3">
    <name type="scientific">Exophiala dermatitidis (strain ATCC 34100 / CBS 525.76 / NIH/UT8656)</name>
    <name type="common">Black yeast</name>
    <name type="synonym">Wangiella dermatitidis</name>
    <dbReference type="NCBI Taxonomy" id="858893"/>
    <lineage>
        <taxon>Eukaryota</taxon>
        <taxon>Fungi</taxon>
        <taxon>Dikarya</taxon>
        <taxon>Ascomycota</taxon>
        <taxon>Pezizomycotina</taxon>
        <taxon>Eurotiomycetes</taxon>
        <taxon>Chaetothyriomycetidae</taxon>
        <taxon>Chaetothyriales</taxon>
        <taxon>Herpotrichiellaceae</taxon>
        <taxon>Exophiala</taxon>
    </lineage>
</organism>
<feature type="region of interest" description="Disordered" evidence="1">
    <location>
        <begin position="553"/>
        <end position="650"/>
    </location>
</feature>
<dbReference type="EMBL" id="JH226132">
    <property type="protein sequence ID" value="EHY54839.1"/>
    <property type="molecule type" value="Genomic_DNA"/>
</dbReference>
<dbReference type="RefSeq" id="XP_009155300.1">
    <property type="nucleotide sequence ID" value="XM_009157052.1"/>
</dbReference>
<dbReference type="HOGENOM" id="CLU_019222_0_0_1"/>
<feature type="region of interest" description="Disordered" evidence="1">
    <location>
        <begin position="1"/>
        <end position="141"/>
    </location>
</feature>
<dbReference type="eggNOG" id="ENOG502RWR6">
    <property type="taxonomic scope" value="Eukaryota"/>
</dbReference>
<feature type="compositionally biased region" description="Low complexity" evidence="1">
    <location>
        <begin position="52"/>
        <end position="69"/>
    </location>
</feature>
<feature type="compositionally biased region" description="Low complexity" evidence="1">
    <location>
        <begin position="124"/>
        <end position="140"/>
    </location>
</feature>
<gene>
    <name evidence="2" type="ORF">HMPREF1120_03002</name>
</gene>
<feature type="compositionally biased region" description="Polar residues" evidence="1">
    <location>
        <begin position="98"/>
        <end position="110"/>
    </location>
</feature>
<dbReference type="GeneID" id="20307641"/>
<evidence type="ECO:0000313" key="2">
    <source>
        <dbReference type="EMBL" id="EHY54839.1"/>
    </source>
</evidence>
<dbReference type="AlphaFoldDB" id="H6BUA9"/>
<name>H6BUA9_EXODN</name>
<protein>
    <recommendedName>
        <fullName evidence="4">F-box domain-containing protein</fullName>
    </recommendedName>
</protein>
<feature type="compositionally biased region" description="Low complexity" evidence="1">
    <location>
        <begin position="553"/>
        <end position="563"/>
    </location>
</feature>
<feature type="compositionally biased region" description="Acidic residues" evidence="1">
    <location>
        <begin position="624"/>
        <end position="635"/>
    </location>
</feature>
<accession>H6BUA9</accession>
<evidence type="ECO:0008006" key="4">
    <source>
        <dbReference type="Google" id="ProtNLM"/>
    </source>
</evidence>
<proteinExistence type="predicted"/>
<dbReference type="Gene3D" id="3.80.10.10">
    <property type="entry name" value="Ribonuclease Inhibitor"/>
    <property type="match status" value="1"/>
</dbReference>
<dbReference type="OMA" id="HNRHLNM"/>
<dbReference type="STRING" id="858893.H6BUA9"/>